<proteinExistence type="predicted"/>
<name>A0A645AMZ3_9ZZZZ</name>
<dbReference type="PRINTS" id="PR00502">
    <property type="entry name" value="NUDIXFAMILY"/>
</dbReference>
<comment type="caution">
    <text evidence="5">The sequence shown here is derived from an EMBL/GenBank/DDBJ whole genome shotgun (WGS) entry which is preliminary data.</text>
</comment>
<dbReference type="InterPro" id="IPR000086">
    <property type="entry name" value="NUDIX_hydrolase_dom"/>
</dbReference>
<gene>
    <name evidence="5" type="ORF">SDC9_98980</name>
</gene>
<reference evidence="5" key="1">
    <citation type="submission" date="2019-08" db="EMBL/GenBank/DDBJ databases">
        <authorList>
            <person name="Kucharzyk K."/>
            <person name="Murdoch R.W."/>
            <person name="Higgins S."/>
            <person name="Loffler F."/>
        </authorList>
    </citation>
    <scope>NUCLEOTIDE SEQUENCE</scope>
</reference>
<keyword evidence="2" id="KW-0378">Hydrolase</keyword>
<dbReference type="PANTHER" id="PTHR43046:SF12">
    <property type="entry name" value="GDP-MANNOSE MANNOSYL HYDROLASE"/>
    <property type="match status" value="1"/>
</dbReference>
<evidence type="ECO:0000256" key="3">
    <source>
        <dbReference type="ARBA" id="ARBA00022842"/>
    </source>
</evidence>
<dbReference type="EMBL" id="VSSQ01013763">
    <property type="protein sequence ID" value="MPM52223.1"/>
    <property type="molecule type" value="Genomic_DNA"/>
</dbReference>
<dbReference type="PANTHER" id="PTHR43046">
    <property type="entry name" value="GDP-MANNOSE MANNOSYL HYDROLASE"/>
    <property type="match status" value="1"/>
</dbReference>
<keyword evidence="3" id="KW-0460">Magnesium</keyword>
<dbReference type="SUPFAM" id="SSF55811">
    <property type="entry name" value="Nudix"/>
    <property type="match status" value="1"/>
</dbReference>
<dbReference type="AlphaFoldDB" id="A0A645AMZ3"/>
<comment type="cofactor">
    <cofactor evidence="1">
        <name>Mg(2+)</name>
        <dbReference type="ChEBI" id="CHEBI:18420"/>
    </cofactor>
</comment>
<dbReference type="PROSITE" id="PS00893">
    <property type="entry name" value="NUDIX_BOX"/>
    <property type="match status" value="1"/>
</dbReference>
<dbReference type="InterPro" id="IPR015797">
    <property type="entry name" value="NUDIX_hydrolase-like_dom_sf"/>
</dbReference>
<evidence type="ECO:0000313" key="5">
    <source>
        <dbReference type="EMBL" id="MPM52223.1"/>
    </source>
</evidence>
<evidence type="ECO:0000256" key="1">
    <source>
        <dbReference type="ARBA" id="ARBA00001946"/>
    </source>
</evidence>
<dbReference type="PROSITE" id="PS51462">
    <property type="entry name" value="NUDIX"/>
    <property type="match status" value="1"/>
</dbReference>
<evidence type="ECO:0000256" key="2">
    <source>
        <dbReference type="ARBA" id="ARBA00022801"/>
    </source>
</evidence>
<feature type="domain" description="Nudix hydrolase" evidence="4">
    <location>
        <begin position="1"/>
        <end position="114"/>
    </location>
</feature>
<dbReference type="GO" id="GO:0016787">
    <property type="term" value="F:hydrolase activity"/>
    <property type="evidence" value="ECO:0007669"/>
    <property type="project" value="UniProtKB-KW"/>
</dbReference>
<dbReference type="InterPro" id="IPR020476">
    <property type="entry name" value="Nudix_hydrolase"/>
</dbReference>
<accession>A0A645AMZ3</accession>
<dbReference type="Gene3D" id="3.90.79.10">
    <property type="entry name" value="Nucleoside Triphosphate Pyrophosphohydrolase"/>
    <property type="match status" value="1"/>
</dbReference>
<organism evidence="5">
    <name type="scientific">bioreactor metagenome</name>
    <dbReference type="NCBI Taxonomy" id="1076179"/>
    <lineage>
        <taxon>unclassified sequences</taxon>
        <taxon>metagenomes</taxon>
        <taxon>ecological metagenomes</taxon>
    </lineage>
</organism>
<dbReference type="InterPro" id="IPR020084">
    <property type="entry name" value="NUDIX_hydrolase_CS"/>
</dbReference>
<sequence>MSRDVRCQAVILKGRQILVIRHYNSKRNEEYWLLQGGVLEDGESEEECIIREIKEETNLDVEIKGILFDELGMGRDVYRRYITFLCEPLRYNENPRLGSVDYRKVVELVWCPII</sequence>
<protein>
    <recommendedName>
        <fullName evidence="4">Nudix hydrolase domain-containing protein</fullName>
    </recommendedName>
</protein>
<dbReference type="Pfam" id="PF00293">
    <property type="entry name" value="NUDIX"/>
    <property type="match status" value="1"/>
</dbReference>
<evidence type="ECO:0000259" key="4">
    <source>
        <dbReference type="PROSITE" id="PS51462"/>
    </source>
</evidence>